<sequence>SSLLLKLPIPNNPVVLDEVQIKEEGQNEEVPELESDDEEGQVMRIREMGEETFIWIKSGMYIPPNTTTFVQAVVWPLKDWTKRRIVVEETGKDQNLSKLLGLSW</sequence>
<evidence type="ECO:0000313" key="1">
    <source>
        <dbReference type="Proteomes" id="UP000887565"/>
    </source>
</evidence>
<dbReference type="AlphaFoldDB" id="A0A915L8Z4"/>
<organism evidence="1 2">
    <name type="scientific">Romanomermis culicivorax</name>
    <name type="common">Nematode worm</name>
    <dbReference type="NCBI Taxonomy" id="13658"/>
    <lineage>
        <taxon>Eukaryota</taxon>
        <taxon>Metazoa</taxon>
        <taxon>Ecdysozoa</taxon>
        <taxon>Nematoda</taxon>
        <taxon>Enoplea</taxon>
        <taxon>Dorylaimia</taxon>
        <taxon>Mermithida</taxon>
        <taxon>Mermithoidea</taxon>
        <taxon>Mermithidae</taxon>
        <taxon>Romanomermis</taxon>
    </lineage>
</organism>
<evidence type="ECO:0000313" key="2">
    <source>
        <dbReference type="WBParaSite" id="nRc.2.0.1.t46221-RA"/>
    </source>
</evidence>
<reference evidence="2" key="1">
    <citation type="submission" date="2022-11" db="UniProtKB">
        <authorList>
            <consortium name="WormBaseParasite"/>
        </authorList>
    </citation>
    <scope>IDENTIFICATION</scope>
</reference>
<name>A0A915L8Z4_ROMCU</name>
<protein>
    <submittedName>
        <fullName evidence="2">Uncharacterized protein</fullName>
    </submittedName>
</protein>
<keyword evidence="1" id="KW-1185">Reference proteome</keyword>
<accession>A0A915L8Z4</accession>
<dbReference type="WBParaSite" id="nRc.2.0.1.t46221-RA">
    <property type="protein sequence ID" value="nRc.2.0.1.t46221-RA"/>
    <property type="gene ID" value="nRc.2.0.1.g46221"/>
</dbReference>
<dbReference type="Proteomes" id="UP000887565">
    <property type="component" value="Unplaced"/>
</dbReference>
<proteinExistence type="predicted"/>